<organism evidence="3 4">
    <name type="scientific">Sphaeroforma arctica JP610</name>
    <dbReference type="NCBI Taxonomy" id="667725"/>
    <lineage>
        <taxon>Eukaryota</taxon>
        <taxon>Ichthyosporea</taxon>
        <taxon>Ichthyophonida</taxon>
        <taxon>Sphaeroforma</taxon>
    </lineage>
</organism>
<dbReference type="InterPro" id="IPR014770">
    <property type="entry name" value="Munc13_1"/>
</dbReference>
<feature type="compositionally biased region" description="Polar residues" evidence="1">
    <location>
        <begin position="540"/>
        <end position="550"/>
    </location>
</feature>
<evidence type="ECO:0000259" key="2">
    <source>
        <dbReference type="PROSITE" id="PS51258"/>
    </source>
</evidence>
<dbReference type="EMBL" id="KQ242699">
    <property type="protein sequence ID" value="KNC77548.1"/>
    <property type="molecule type" value="Genomic_DNA"/>
</dbReference>
<feature type="region of interest" description="Disordered" evidence="1">
    <location>
        <begin position="531"/>
        <end position="572"/>
    </location>
</feature>
<dbReference type="GeneID" id="25910496"/>
<evidence type="ECO:0000256" key="1">
    <source>
        <dbReference type="SAM" id="MobiDB-lite"/>
    </source>
</evidence>
<evidence type="ECO:0000313" key="3">
    <source>
        <dbReference type="EMBL" id="KNC77548.1"/>
    </source>
</evidence>
<accession>A0A0L0FNG4</accession>
<dbReference type="RefSeq" id="XP_014151450.1">
    <property type="nucleotide sequence ID" value="XM_014295975.1"/>
</dbReference>
<protein>
    <recommendedName>
        <fullName evidence="2">MHD1 domain-containing protein</fullName>
    </recommendedName>
</protein>
<evidence type="ECO:0000313" key="4">
    <source>
        <dbReference type="Proteomes" id="UP000054560"/>
    </source>
</evidence>
<feature type="compositionally biased region" description="Polar residues" evidence="1">
    <location>
        <begin position="484"/>
        <end position="495"/>
    </location>
</feature>
<gene>
    <name evidence="3" type="ORF">SARC_09992</name>
</gene>
<feature type="domain" description="MHD1" evidence="2">
    <location>
        <begin position="773"/>
        <end position="890"/>
    </location>
</feature>
<feature type="compositionally biased region" description="Basic and acidic residues" evidence="1">
    <location>
        <begin position="165"/>
        <end position="179"/>
    </location>
</feature>
<feature type="region of interest" description="Disordered" evidence="1">
    <location>
        <begin position="121"/>
        <end position="140"/>
    </location>
</feature>
<reference evidence="3 4" key="1">
    <citation type="submission" date="2011-02" db="EMBL/GenBank/DDBJ databases">
        <title>The Genome Sequence of Sphaeroforma arctica JP610.</title>
        <authorList>
            <consortium name="The Broad Institute Genome Sequencing Platform"/>
            <person name="Russ C."/>
            <person name="Cuomo C."/>
            <person name="Young S.K."/>
            <person name="Zeng Q."/>
            <person name="Gargeya S."/>
            <person name="Alvarado L."/>
            <person name="Berlin A."/>
            <person name="Chapman S.B."/>
            <person name="Chen Z."/>
            <person name="Freedman E."/>
            <person name="Gellesch M."/>
            <person name="Goldberg J."/>
            <person name="Griggs A."/>
            <person name="Gujja S."/>
            <person name="Heilman E."/>
            <person name="Heiman D."/>
            <person name="Howarth C."/>
            <person name="Mehta T."/>
            <person name="Neiman D."/>
            <person name="Pearson M."/>
            <person name="Roberts A."/>
            <person name="Saif S."/>
            <person name="Shea T."/>
            <person name="Shenoy N."/>
            <person name="Sisk P."/>
            <person name="Stolte C."/>
            <person name="Sykes S."/>
            <person name="White J."/>
            <person name="Yandava C."/>
            <person name="Burger G."/>
            <person name="Gray M.W."/>
            <person name="Holland P.W.H."/>
            <person name="King N."/>
            <person name="Lang F.B.F."/>
            <person name="Roger A.J."/>
            <person name="Ruiz-Trillo I."/>
            <person name="Haas B."/>
            <person name="Nusbaum C."/>
            <person name="Birren B."/>
        </authorList>
    </citation>
    <scope>NUCLEOTIDE SEQUENCE [LARGE SCALE GENOMIC DNA]</scope>
    <source>
        <strain evidence="3 4">JP610</strain>
    </source>
</reference>
<feature type="region of interest" description="Disordered" evidence="1">
    <location>
        <begin position="1"/>
        <end position="23"/>
    </location>
</feature>
<feature type="region of interest" description="Disordered" evidence="1">
    <location>
        <begin position="154"/>
        <end position="180"/>
    </location>
</feature>
<keyword evidence="4" id="KW-1185">Reference proteome</keyword>
<dbReference type="PROSITE" id="PS51258">
    <property type="entry name" value="MHD1"/>
    <property type="match status" value="1"/>
</dbReference>
<feature type="region of interest" description="Disordered" evidence="1">
    <location>
        <begin position="329"/>
        <end position="412"/>
    </location>
</feature>
<dbReference type="Gene3D" id="1.10.357.50">
    <property type="match status" value="1"/>
</dbReference>
<feature type="region of interest" description="Disordered" evidence="1">
    <location>
        <begin position="466"/>
        <end position="508"/>
    </location>
</feature>
<name>A0A0L0FNG4_9EUKA</name>
<sequence>MLQHFSYRPSQPHKYQRKPSRPFTYSPLSPISSPHRAYGCLLQHILQDQVKRSLTYVPPMLFSLLQDCAAVSGISSRFQSVLALEQYTKLLSQRAGAERLPWLDKVRTALLDLLSDGAPAYVTNPRLHDDPDNRQPLSERGNNLWKRMSFQTTHDNNLPSATDCAKPEEDSSLRRRSADLDNVMSNEVRHVSLQDSKEQNGSRDSILGGLRGAFSRSFSTLFDRVAGNEKITSVPLDLHEEHGIVRTILAATIQALCATLSAKLVTKSLRTDTAEEIAMARDLTSECCDLVMSVDRLWHLDTMDAIEDMYNPEAGPRIRRNEIANPIVRTSSQNNNNNNNNNNNVHSQTSMTHSHGGGDQQHHDQFNGQRNAPQRAMGHAQSHVQPRPRVQSQSHAPAPPQPHHSGSTTQLQQYAHLQHQPHAQADVASAPELLFTAPPRQSTLVNMPSYDANGALKPAPRVAARPDSTLVAAPRPQAKPRGATASTQHTPQLATLSPRHSREHVDSNRIQPQNLIAPIASPRENINDARPQSFKRRSEGFSQSSTSARPFSSYFPDGQTNLPPPPPSERSNELTVTYSQNLANLHAEAGGDYSGKGGMSGSSGALRSASGEFGSRLSVMSAVGSHTQLSKLAPTRRSLRGMDDAASSLHSASEDMLFVGLQKIVANVGTREYEKLSVEERLHTNIYHVQKNTKQIMKLASHKKSKSSLSRRLSVHVDLETAEYSEACHRLAQECEETVMLVVPRACWHEPSMTNNNPYATVGDVVNDLYMHLRMFDLQVIQPHKSRHPGEPESRLESYHEWFLPIVHARLDLERTSVENTMRQIALREGANSIDDSLSESSVDEVFRSIYPVVEFIESLNWPVASVRAELTLAVTECIVNNLKFYAECQIEKVSEKVQPTNQQSMPSIHRVDCSPIVLECLKNLCNAFRLTEDVNDRLVKSLGTADTQENFQAQTMASDRIQADFHAVYEAQHAATSVLEDYILDAVRAVVTVHLCVSTFGMSFLGVNSRLGHGMSEAKLKRRGSISSLGSLLKLKSSTDLLQNADVQAYSGATEKDAPANKSNILPPAIFLASVVIDPLKESLTEDVLQYIIHVSWKCVLEGIIYICGVRTPEKSAKLPASIVKALNGRVVGIEEAKTQRLYLEQSREFFRSVGINESNESLHESRRFNEATKMTNTVAQTSFFLVSKYLTLQDGLARLGEETMSQSINMSLGYDAKRHAVCISCHSATGVPKMCNQTFISGQVFTTKRGYIGKKSKTKVHTITAKSKTGPKWTDDMLFPLTDDPPDCTYIHLMLLSPMGGEDGKKEKKNKKKGDEIYGHLSLLQKNRNNLLGEFMLGPISKLPNFGKPINVGWQRQDTKESLFILNALKARSEDPYAMTFVEKRT</sequence>
<feature type="compositionally biased region" description="Low complexity" evidence="1">
    <location>
        <begin position="334"/>
        <end position="344"/>
    </location>
</feature>
<dbReference type="Proteomes" id="UP000054560">
    <property type="component" value="Unassembled WGS sequence"/>
</dbReference>
<proteinExistence type="predicted"/>